<dbReference type="RefSeq" id="WP_200903949.1">
    <property type="nucleotide sequence ID" value="NZ_CP010401.1"/>
</dbReference>
<accession>A0A0M4L800</accession>
<dbReference type="KEGG" id="banc:PU02_0686"/>
<reference evidence="1 2" key="1">
    <citation type="journal article" date="2015" name="Genome Announc.">
        <title>Complete Genome Sequence of Bartonella ancashensis Strain 20.00, Isolated from the Blood of a Patient with Verruga Peruana.</title>
        <authorList>
            <person name="Hang J."/>
            <person name="Mullins K.E."/>
            <person name="Clifford R.J."/>
            <person name="Onmus-Leone F."/>
            <person name="Yang Y."/>
            <person name="Jiang J."/>
            <person name="Leguia M."/>
            <person name="Kasper M.R."/>
            <person name="Maguina C."/>
            <person name="Lesho E.P."/>
            <person name="Jarman R.G."/>
            <person name="Richards A.L."/>
            <person name="Blazes D."/>
        </authorList>
    </citation>
    <scope>NUCLEOTIDE SEQUENCE [LARGE SCALE GENOMIC DNA]</scope>
    <source>
        <strain evidence="1 2">20.00</strain>
    </source>
</reference>
<evidence type="ECO:0000313" key="1">
    <source>
        <dbReference type="EMBL" id="ALE03500.1"/>
    </source>
</evidence>
<organism evidence="1 2">
    <name type="scientific">Bartonella ancashensis</name>
    <dbReference type="NCBI Taxonomy" id="1318743"/>
    <lineage>
        <taxon>Bacteria</taxon>
        <taxon>Pseudomonadati</taxon>
        <taxon>Pseudomonadota</taxon>
        <taxon>Alphaproteobacteria</taxon>
        <taxon>Hyphomicrobiales</taxon>
        <taxon>Bartonellaceae</taxon>
        <taxon>Bartonella</taxon>
    </lineage>
</organism>
<sequence>MEANAETFEVKALHELRTDFYNHVLSIGQSGDLSLILEAEYNIVVEDLKRHANSPGMISSLETALIEINSIKKHMKIVVDPVKYQIINEAYEFSKNRKKGLPYDEARQTLASHYTRLNNLDKARLTIEEKSVIDARKRNMKIGRQLYEQMQAKILGVDLPHEKDVSL</sequence>
<dbReference type="PATRIC" id="fig|1318743.3.peg.699"/>
<dbReference type="AlphaFoldDB" id="A0A0M4L800"/>
<gene>
    <name evidence="1" type="ORF">PU02_0686</name>
</gene>
<proteinExistence type="predicted"/>
<dbReference type="EMBL" id="CP010401">
    <property type="protein sequence ID" value="ALE03500.1"/>
    <property type="molecule type" value="Genomic_DNA"/>
</dbReference>
<dbReference type="Proteomes" id="UP000057213">
    <property type="component" value="Chromosome"/>
</dbReference>
<keyword evidence="2" id="KW-1185">Reference proteome</keyword>
<protein>
    <submittedName>
        <fullName evidence="1">Uncharacterized protein</fullName>
    </submittedName>
</protein>
<name>A0A0M4L800_9HYPH</name>
<evidence type="ECO:0000313" key="2">
    <source>
        <dbReference type="Proteomes" id="UP000057213"/>
    </source>
</evidence>